<feature type="region of interest" description="Disordered" evidence="1">
    <location>
        <begin position="20"/>
        <end position="47"/>
    </location>
</feature>
<organism evidence="4 5">
    <name type="scientific">Actinoalloteichus hymeniacidonis</name>
    <dbReference type="NCBI Taxonomy" id="340345"/>
    <lineage>
        <taxon>Bacteria</taxon>
        <taxon>Bacillati</taxon>
        <taxon>Actinomycetota</taxon>
        <taxon>Actinomycetes</taxon>
        <taxon>Pseudonocardiales</taxon>
        <taxon>Pseudonocardiaceae</taxon>
        <taxon>Actinoalloteichus</taxon>
    </lineage>
</organism>
<dbReference type="Gene3D" id="3.40.710.10">
    <property type="entry name" value="DD-peptidase/beta-lactamase superfamily"/>
    <property type="match status" value="1"/>
</dbReference>
<dbReference type="AlphaFoldDB" id="A0AAC9HRS2"/>
<gene>
    <name evidence="4" type="ORF">TL08_17935</name>
</gene>
<dbReference type="RefSeq" id="WP_069850589.1">
    <property type="nucleotide sequence ID" value="NZ_CP014859.1"/>
</dbReference>
<dbReference type="PANTHER" id="PTHR35333">
    <property type="entry name" value="BETA-LACTAMASE"/>
    <property type="match status" value="1"/>
</dbReference>
<name>A0AAC9HRS2_9PSEU</name>
<evidence type="ECO:0000256" key="1">
    <source>
        <dbReference type="SAM" id="MobiDB-lite"/>
    </source>
</evidence>
<dbReference type="GO" id="GO:0046677">
    <property type="term" value="P:response to antibiotic"/>
    <property type="evidence" value="ECO:0007669"/>
    <property type="project" value="InterPro"/>
</dbReference>
<evidence type="ECO:0000313" key="4">
    <source>
        <dbReference type="EMBL" id="AOS64387.1"/>
    </source>
</evidence>
<dbReference type="InterPro" id="IPR000871">
    <property type="entry name" value="Beta-lactam_class-A"/>
</dbReference>
<accession>A0AAC9HRS2</accession>
<evidence type="ECO:0000259" key="3">
    <source>
        <dbReference type="Pfam" id="PF13354"/>
    </source>
</evidence>
<reference evidence="5" key="1">
    <citation type="submission" date="2016-03" db="EMBL/GenBank/DDBJ databases">
        <title>Complete genome sequence of the type strain Actinoalloteichus hymeniacidonis DSM 45092.</title>
        <authorList>
            <person name="Schaffert L."/>
            <person name="Albersmeier A."/>
            <person name="Winkler A."/>
            <person name="Kalinowski J."/>
            <person name="Zotchev S."/>
            <person name="Ruckert C."/>
        </authorList>
    </citation>
    <scope>NUCLEOTIDE SEQUENCE [LARGE SCALE GENOMIC DNA]</scope>
    <source>
        <strain evidence="5">HPA177(T) (DSM 45092(T))</strain>
    </source>
</reference>
<sequence>MRWQPFLLSGLLLVTGCGADASSATPPGEPSPAAAVESASDSTEAGEPFDWLGHLESDQDNVSVIFDDGRGTAWSTGADEPVPFASTRKILHLAAYSLGVADGSVGPESTVTLREWQSWYVPDTDGGAHPAALEALGIDPADADHEVPIDDVVNSMIVFSDNAATDLVRDHLGDDRLHAAAAQIGWEPTELPSMLGSLISLLMPNESETDHDVLAERFREDAEFRDQVLTEPLPSWDRQIEWANEAGLVAPRHLHELHKQLVEDGLGEAIAREIAIEHLSWTAVDGLTAKGGSMPGQISESWALRNPDGTLASITFAVHDMPQQSWLTAVMDFSHQTLLHEALTDPETATRLRNAVGAE</sequence>
<dbReference type="KEGG" id="ahm:TL08_17935"/>
<feature type="domain" description="Beta-lactamase class A catalytic" evidence="3">
    <location>
        <begin position="69"/>
        <end position="196"/>
    </location>
</feature>
<keyword evidence="2" id="KW-0732">Signal</keyword>
<dbReference type="InterPro" id="IPR045155">
    <property type="entry name" value="Beta-lactam_cat"/>
</dbReference>
<protein>
    <submittedName>
        <fullName evidence="4">Beta-lactamase enzyme family</fullName>
    </submittedName>
</protein>
<evidence type="ECO:0000313" key="5">
    <source>
        <dbReference type="Proteomes" id="UP000095210"/>
    </source>
</evidence>
<dbReference type="EMBL" id="CP014859">
    <property type="protein sequence ID" value="AOS64387.1"/>
    <property type="molecule type" value="Genomic_DNA"/>
</dbReference>
<evidence type="ECO:0000256" key="2">
    <source>
        <dbReference type="SAM" id="SignalP"/>
    </source>
</evidence>
<dbReference type="Proteomes" id="UP000095210">
    <property type="component" value="Chromosome"/>
</dbReference>
<feature type="signal peptide" evidence="2">
    <location>
        <begin position="1"/>
        <end position="19"/>
    </location>
</feature>
<dbReference type="GO" id="GO:0030655">
    <property type="term" value="P:beta-lactam antibiotic catabolic process"/>
    <property type="evidence" value="ECO:0007669"/>
    <property type="project" value="InterPro"/>
</dbReference>
<keyword evidence="5" id="KW-1185">Reference proteome</keyword>
<dbReference type="PROSITE" id="PS51257">
    <property type="entry name" value="PROKAR_LIPOPROTEIN"/>
    <property type="match status" value="1"/>
</dbReference>
<dbReference type="GO" id="GO:0008800">
    <property type="term" value="F:beta-lactamase activity"/>
    <property type="evidence" value="ECO:0007669"/>
    <property type="project" value="InterPro"/>
</dbReference>
<dbReference type="InterPro" id="IPR012338">
    <property type="entry name" value="Beta-lactam/transpept-like"/>
</dbReference>
<dbReference type="SUPFAM" id="SSF56601">
    <property type="entry name" value="beta-lactamase/transpeptidase-like"/>
    <property type="match status" value="1"/>
</dbReference>
<feature type="chain" id="PRO_5042120364" evidence="2">
    <location>
        <begin position="20"/>
        <end position="359"/>
    </location>
</feature>
<dbReference type="Pfam" id="PF13354">
    <property type="entry name" value="Beta-lactamase2"/>
    <property type="match status" value="1"/>
</dbReference>
<proteinExistence type="predicted"/>
<dbReference type="PANTHER" id="PTHR35333:SF3">
    <property type="entry name" value="BETA-LACTAMASE-TYPE TRANSPEPTIDASE FOLD CONTAINING PROTEIN"/>
    <property type="match status" value="1"/>
</dbReference>
<feature type="compositionally biased region" description="Low complexity" evidence="1">
    <location>
        <begin position="31"/>
        <end position="42"/>
    </location>
</feature>